<name>A0A422QRT1_9BURK</name>
<reference evidence="1" key="1">
    <citation type="submission" date="2014-10" db="EMBL/GenBank/DDBJ databases">
        <title>Massilia sp. genome.</title>
        <authorList>
            <person name="Xu B."/>
            <person name="Dai L."/>
            <person name="Huang Z."/>
        </authorList>
    </citation>
    <scope>NUCLEOTIDE SEQUENCE [LARGE SCALE GENOMIC DNA]</scope>
    <source>
        <strain evidence="1">CFS-1</strain>
    </source>
</reference>
<proteinExistence type="predicted"/>
<evidence type="ECO:0000313" key="2">
    <source>
        <dbReference type="Proteomes" id="UP000283254"/>
    </source>
</evidence>
<dbReference type="RefSeq" id="WP_123067646.1">
    <property type="nucleotide sequence ID" value="NZ_JSAB01000005.1"/>
</dbReference>
<comment type="caution">
    <text evidence="1">The sequence shown here is derived from an EMBL/GenBank/DDBJ whole genome shotgun (WGS) entry which is preliminary data.</text>
</comment>
<sequence>MLEGLPHFWINRAADEGRRLLAREAFERAGVAHARIEAVTPDTLPAVKVREPFANSLHELAIVASHLRAAGAALDAGVATAVIMEDDVRAHHRYDGAALLASAPPDWEILQLHVSHAPVIGELGELYLRHGILWHEWEPSCYSAGAWVARRGALAALLARYSPDGIGLDLSGVHAWGKLVADHLLYRRTACYTATVPYFFNDIALDSTHAPQRDATHHRPGALAAQGLRQRILAASGDYPFALGQP</sequence>
<dbReference type="EMBL" id="JSAB01000005">
    <property type="protein sequence ID" value="RNF32666.1"/>
    <property type="molecule type" value="Genomic_DNA"/>
</dbReference>
<keyword evidence="2" id="KW-1185">Reference proteome</keyword>
<dbReference type="Proteomes" id="UP000283254">
    <property type="component" value="Unassembled WGS sequence"/>
</dbReference>
<gene>
    <name evidence="1" type="ORF">NM04_00750</name>
</gene>
<dbReference type="OrthoDB" id="8748875at2"/>
<dbReference type="AlphaFoldDB" id="A0A422QRT1"/>
<evidence type="ECO:0008006" key="3">
    <source>
        <dbReference type="Google" id="ProtNLM"/>
    </source>
</evidence>
<evidence type="ECO:0000313" key="1">
    <source>
        <dbReference type="EMBL" id="RNF32666.1"/>
    </source>
</evidence>
<organism evidence="1 2">
    <name type="scientific">Massilia aurea</name>
    <dbReference type="NCBI Taxonomy" id="373040"/>
    <lineage>
        <taxon>Bacteria</taxon>
        <taxon>Pseudomonadati</taxon>
        <taxon>Pseudomonadota</taxon>
        <taxon>Betaproteobacteria</taxon>
        <taxon>Burkholderiales</taxon>
        <taxon>Oxalobacteraceae</taxon>
        <taxon>Telluria group</taxon>
        <taxon>Massilia</taxon>
    </lineage>
</organism>
<protein>
    <recommendedName>
        <fullName evidence="3">Glycosyl transferase</fullName>
    </recommendedName>
</protein>
<accession>A0A422QRT1</accession>